<dbReference type="Gene3D" id="1.20.1280.50">
    <property type="match status" value="1"/>
</dbReference>
<dbReference type="PROSITE" id="PS50181">
    <property type="entry name" value="FBOX"/>
    <property type="match status" value="1"/>
</dbReference>
<dbReference type="AlphaFoldDB" id="A0A9P6DDC4"/>
<dbReference type="InterPro" id="IPR001810">
    <property type="entry name" value="F-box_dom"/>
</dbReference>
<dbReference type="EMBL" id="MU154613">
    <property type="protein sequence ID" value="KAF9491723.1"/>
    <property type="molecule type" value="Genomic_DNA"/>
</dbReference>
<dbReference type="InterPro" id="IPR032675">
    <property type="entry name" value="LRR_dom_sf"/>
</dbReference>
<evidence type="ECO:0000313" key="2">
    <source>
        <dbReference type="EMBL" id="KAF9491723.1"/>
    </source>
</evidence>
<dbReference type="OrthoDB" id="5354526at2759"/>
<protein>
    <recommendedName>
        <fullName evidence="1">F-box domain-containing protein</fullName>
    </recommendedName>
</protein>
<feature type="domain" description="F-box" evidence="1">
    <location>
        <begin position="1"/>
        <end position="46"/>
    </location>
</feature>
<evidence type="ECO:0000259" key="1">
    <source>
        <dbReference type="PROSITE" id="PS50181"/>
    </source>
</evidence>
<dbReference type="Proteomes" id="UP000807025">
    <property type="component" value="Unassembled WGS sequence"/>
</dbReference>
<dbReference type="Pfam" id="PF12937">
    <property type="entry name" value="F-box-like"/>
    <property type="match status" value="1"/>
</dbReference>
<organism evidence="2 3">
    <name type="scientific">Pleurotus eryngii</name>
    <name type="common">Boletus of the steppes</name>
    <dbReference type="NCBI Taxonomy" id="5323"/>
    <lineage>
        <taxon>Eukaryota</taxon>
        <taxon>Fungi</taxon>
        <taxon>Dikarya</taxon>
        <taxon>Basidiomycota</taxon>
        <taxon>Agaricomycotina</taxon>
        <taxon>Agaricomycetes</taxon>
        <taxon>Agaricomycetidae</taxon>
        <taxon>Agaricales</taxon>
        <taxon>Pleurotineae</taxon>
        <taxon>Pleurotaceae</taxon>
        <taxon>Pleurotus</taxon>
    </lineage>
</organism>
<reference evidence="2" key="1">
    <citation type="submission" date="2020-11" db="EMBL/GenBank/DDBJ databases">
        <authorList>
            <consortium name="DOE Joint Genome Institute"/>
            <person name="Ahrendt S."/>
            <person name="Riley R."/>
            <person name="Andreopoulos W."/>
            <person name="Labutti K."/>
            <person name="Pangilinan J."/>
            <person name="Ruiz-Duenas F.J."/>
            <person name="Barrasa J.M."/>
            <person name="Sanchez-Garcia M."/>
            <person name="Camarero S."/>
            <person name="Miyauchi S."/>
            <person name="Serrano A."/>
            <person name="Linde D."/>
            <person name="Babiker R."/>
            <person name="Drula E."/>
            <person name="Ayuso-Fernandez I."/>
            <person name="Pacheco R."/>
            <person name="Padilla G."/>
            <person name="Ferreira P."/>
            <person name="Barriuso J."/>
            <person name="Kellner H."/>
            <person name="Castanera R."/>
            <person name="Alfaro M."/>
            <person name="Ramirez L."/>
            <person name="Pisabarro A.G."/>
            <person name="Kuo A."/>
            <person name="Tritt A."/>
            <person name="Lipzen A."/>
            <person name="He G."/>
            <person name="Yan M."/>
            <person name="Ng V."/>
            <person name="Cullen D."/>
            <person name="Martin F."/>
            <person name="Rosso M.-N."/>
            <person name="Henrissat B."/>
            <person name="Hibbett D."/>
            <person name="Martinez A.T."/>
            <person name="Grigoriev I.V."/>
        </authorList>
    </citation>
    <scope>NUCLEOTIDE SEQUENCE</scope>
    <source>
        <strain evidence="2">ATCC 90797</strain>
    </source>
</reference>
<proteinExistence type="predicted"/>
<accession>A0A9P6DDC4</accession>
<dbReference type="SUPFAM" id="SSF81383">
    <property type="entry name" value="F-box domain"/>
    <property type="match status" value="1"/>
</dbReference>
<name>A0A9P6DDC4_PLEER</name>
<keyword evidence="3" id="KW-1185">Reference proteome</keyword>
<comment type="caution">
    <text evidence="2">The sequence shown here is derived from an EMBL/GenBank/DDBJ whole genome shotgun (WGS) entry which is preliminary data.</text>
</comment>
<sequence>MDHQALPSELWIHILDFVEAPGDLARLILACRRFRTLAHRPLYRAIQWLEPFHTAANLQEWMSASLTDMTDVPRTLIVSHHNGFAEDDIVHQHHATGHHLAEEEPQFLFQVFPQPPPNHTLLHASVEDLHERAPGAHPFCVSSVLMGPRISSFTHLNQLTFFDTTLPESVYRAIFNLPNLRHLCIEYCTLPSLAYTDEVLVAFTNLPIVHLSLRCFSFMFNRQQPMDFLTPYFLCTAASIQTLKIDWTRKAASFFSYSDALGAANYVLAQNVKDVEIRLPHEHLWPKQDNIARRLYTDALAIFLSNSPTIESLSFTHKLHAFHLPTTALPNLTSFSGPMNAAVLLLDRPLRRLDITDVLRYHQPFITCMEVISTRQPELQSLGFLLPAWEDEVLYVVSSKFAYLRELAVTYIVNNPSEQTLLSMCHHFLHKFPLLDTVRVFKPVLLREINQHIGQTRNLDREIYTIHDDNLGPGSGSDDDVREFILTWKRVCPLLKEVQYEHKSVWTSCTDGSGWVRTPTKNVLTKVTEAMELKWGMSS</sequence>
<gene>
    <name evidence="2" type="ORF">BDN71DRAFT_1452422</name>
</gene>
<evidence type="ECO:0000313" key="3">
    <source>
        <dbReference type="Proteomes" id="UP000807025"/>
    </source>
</evidence>
<dbReference type="Gene3D" id="3.80.10.10">
    <property type="entry name" value="Ribonuclease Inhibitor"/>
    <property type="match status" value="1"/>
</dbReference>
<dbReference type="InterPro" id="IPR036047">
    <property type="entry name" value="F-box-like_dom_sf"/>
</dbReference>